<proteinExistence type="predicted"/>
<dbReference type="EMBL" id="FNLC01000002">
    <property type="protein sequence ID" value="SDR11496.1"/>
    <property type="molecule type" value="Genomic_DNA"/>
</dbReference>
<sequence>MKLDRRSMLRLAGGTAAATMAGTAGCLDTVGLGNTGTATYSSWLAAGDTDDETFYAYVDWAAFEQFDDLEPESNPEEDEIDDEAVADRDDPMLAAPLLGVVVVSFGASFTLMGTGLTDLVAVDDESAFETSVDDVLLTDEVVVLTGDVDTDEIDETLVEPPESEWDVKTEYEQTTTIDGFSVYEPTDEDGFGMGFSEDETVAVGNDALLFANGSDDAEAIDQLRNAIGAHAGDEQRQREVNEDIEWLLTEAGSGHVAIGSYGNPDTDDDLEADEELEELDGARGFTASLTIEGPSKSTGEFAAIFDDLDEDVEATLETEVGSTAASVEYEVDGDRIVSTATWEEDVADL</sequence>
<organism evidence="1 2">
    <name type="scientific">Natronobacterium texcoconense</name>
    <dbReference type="NCBI Taxonomy" id="1095778"/>
    <lineage>
        <taxon>Archaea</taxon>
        <taxon>Methanobacteriati</taxon>
        <taxon>Methanobacteriota</taxon>
        <taxon>Stenosarchaea group</taxon>
        <taxon>Halobacteria</taxon>
        <taxon>Halobacteriales</taxon>
        <taxon>Natrialbaceae</taxon>
        <taxon>Natronobacterium</taxon>
    </lineage>
</organism>
<dbReference type="Proteomes" id="UP000198848">
    <property type="component" value="Unassembled WGS sequence"/>
</dbReference>
<dbReference type="AlphaFoldDB" id="A0A1H1GF74"/>
<gene>
    <name evidence="1" type="ORF">SAMN04489842_2390</name>
</gene>
<dbReference type="PROSITE" id="PS51257">
    <property type="entry name" value="PROKAR_LIPOPROTEIN"/>
    <property type="match status" value="1"/>
</dbReference>
<evidence type="ECO:0000313" key="1">
    <source>
        <dbReference type="EMBL" id="SDR11496.1"/>
    </source>
</evidence>
<dbReference type="InterPro" id="IPR006311">
    <property type="entry name" value="TAT_signal"/>
</dbReference>
<accession>A0A1H1GF74</accession>
<name>A0A1H1GF74_NATTX</name>
<dbReference type="PROSITE" id="PS51318">
    <property type="entry name" value="TAT"/>
    <property type="match status" value="1"/>
</dbReference>
<keyword evidence="2" id="KW-1185">Reference proteome</keyword>
<dbReference type="STRING" id="1095778.SAMN04489842_2390"/>
<reference evidence="2" key="1">
    <citation type="submission" date="2016-10" db="EMBL/GenBank/DDBJ databases">
        <authorList>
            <person name="Varghese N."/>
            <person name="Submissions S."/>
        </authorList>
    </citation>
    <scope>NUCLEOTIDE SEQUENCE [LARGE SCALE GENOMIC DNA]</scope>
    <source>
        <strain evidence="2">DSM 24767</strain>
    </source>
</reference>
<protein>
    <submittedName>
        <fullName evidence="1">Uncharacterized protein</fullName>
    </submittedName>
</protein>
<evidence type="ECO:0000313" key="2">
    <source>
        <dbReference type="Proteomes" id="UP000198848"/>
    </source>
</evidence>
<dbReference type="RefSeq" id="WP_244510232.1">
    <property type="nucleotide sequence ID" value="NZ_FNLC01000002.1"/>
</dbReference>